<dbReference type="GO" id="GO:0097510">
    <property type="term" value="P:base-excision repair, AP site formation via deaminated base removal"/>
    <property type="evidence" value="ECO:0007669"/>
    <property type="project" value="TreeGrafter"/>
</dbReference>
<sequence length="42" mass="4562">PSPLSASRGFFGSRPFSRTNAALEKMGEAPINWQLPETVKAD</sequence>
<dbReference type="InterPro" id="IPR036895">
    <property type="entry name" value="Uracil-DNA_glycosylase-like_sf"/>
</dbReference>
<proteinExistence type="predicted"/>
<comment type="caution">
    <text evidence="2">The sequence shown here is derived from an EMBL/GenBank/DDBJ whole genome shotgun (WGS) entry which is preliminary data.</text>
</comment>
<accession>S2REH5</accession>
<dbReference type="EMBL" id="ANKC01000494">
    <property type="protein sequence ID" value="EPC76582.1"/>
    <property type="molecule type" value="Genomic_DNA"/>
</dbReference>
<keyword evidence="2" id="KW-0326">Glycosidase</keyword>
<keyword evidence="2" id="KW-0378">Hydrolase</keyword>
<dbReference type="SUPFAM" id="SSF52141">
    <property type="entry name" value="Uracil-DNA glycosylase-like"/>
    <property type="match status" value="1"/>
</dbReference>
<evidence type="ECO:0000256" key="1">
    <source>
        <dbReference type="ARBA" id="ARBA00018429"/>
    </source>
</evidence>
<feature type="non-terminal residue" evidence="2">
    <location>
        <position position="1"/>
    </location>
</feature>
<dbReference type="PANTHER" id="PTHR11264:SF0">
    <property type="entry name" value="URACIL-DNA GLYCOSYLASE"/>
    <property type="match status" value="1"/>
</dbReference>
<dbReference type="PANTHER" id="PTHR11264">
    <property type="entry name" value="URACIL-DNA GLYCOSYLASE"/>
    <property type="match status" value="1"/>
</dbReference>
<evidence type="ECO:0000313" key="3">
    <source>
        <dbReference type="Proteomes" id="UP000014243"/>
    </source>
</evidence>
<organism evidence="2 3">
    <name type="scientific">Lacticaseibacillus paracasei subsp. paracasei Lpp126</name>
    <dbReference type="NCBI Taxonomy" id="1256206"/>
    <lineage>
        <taxon>Bacteria</taxon>
        <taxon>Bacillati</taxon>
        <taxon>Bacillota</taxon>
        <taxon>Bacilli</taxon>
        <taxon>Lactobacillales</taxon>
        <taxon>Lactobacillaceae</taxon>
        <taxon>Lacticaseibacillus</taxon>
    </lineage>
</organism>
<dbReference type="GO" id="GO:0004844">
    <property type="term" value="F:uracil DNA N-glycosylase activity"/>
    <property type="evidence" value="ECO:0007669"/>
    <property type="project" value="InterPro"/>
</dbReference>
<dbReference type="Proteomes" id="UP000014243">
    <property type="component" value="Unassembled WGS sequence"/>
</dbReference>
<gene>
    <name evidence="2" type="ORF">Lpp126_07017</name>
</gene>
<dbReference type="AlphaFoldDB" id="S2REH5"/>
<dbReference type="InterPro" id="IPR002043">
    <property type="entry name" value="UDG_fam1"/>
</dbReference>
<name>S2REH5_LACPA</name>
<dbReference type="Gene3D" id="3.40.470.10">
    <property type="entry name" value="Uracil-DNA glycosylase-like domain"/>
    <property type="match status" value="1"/>
</dbReference>
<evidence type="ECO:0000313" key="2">
    <source>
        <dbReference type="EMBL" id="EPC76582.1"/>
    </source>
</evidence>
<protein>
    <recommendedName>
        <fullName evidence="1">Uracil-DNA glycosylase</fullName>
    </recommendedName>
</protein>
<reference evidence="2 3" key="1">
    <citation type="journal article" date="2013" name="PLoS ONE">
        <title>Lactobacillus paracasei comparative genomics: towards species pan-genome definition and exploitation of diversity.</title>
        <authorList>
            <person name="Smokvina T."/>
            <person name="Wels M."/>
            <person name="Polka J."/>
            <person name="Chervaux C."/>
            <person name="Brisse S."/>
            <person name="Boekhorst J."/>
            <person name="van Hylckama Vlieg J.E."/>
            <person name="Siezen R.J."/>
        </authorList>
    </citation>
    <scope>NUCLEOTIDE SEQUENCE [LARGE SCALE GENOMIC DNA]</scope>
    <source>
        <strain evidence="2 3">Lpp126</strain>
    </source>
</reference>